<keyword evidence="7" id="KW-0479">Metal-binding</keyword>
<keyword evidence="7" id="KW-0460">Magnesium</keyword>
<evidence type="ECO:0000256" key="7">
    <source>
        <dbReference type="PIRSR" id="PIRSR600715-1"/>
    </source>
</evidence>
<feature type="transmembrane region" description="Helical" evidence="8">
    <location>
        <begin position="184"/>
        <end position="201"/>
    </location>
</feature>
<dbReference type="GO" id="GO:0009103">
    <property type="term" value="P:lipopolysaccharide biosynthetic process"/>
    <property type="evidence" value="ECO:0007669"/>
    <property type="project" value="TreeGrafter"/>
</dbReference>
<dbReference type="InterPro" id="IPR000715">
    <property type="entry name" value="Glycosyl_transferase_4"/>
</dbReference>
<keyword evidence="4 8" id="KW-0812">Transmembrane</keyword>
<dbReference type="CDD" id="cd06853">
    <property type="entry name" value="GT_WecA_like"/>
    <property type="match status" value="1"/>
</dbReference>
<feature type="transmembrane region" description="Helical" evidence="8">
    <location>
        <begin position="471"/>
        <end position="490"/>
    </location>
</feature>
<evidence type="ECO:0000256" key="2">
    <source>
        <dbReference type="ARBA" id="ARBA00022475"/>
    </source>
</evidence>
<organism evidence="9 10">
    <name type="scientific">Spiribacter vilamensis</name>
    <dbReference type="NCBI Taxonomy" id="531306"/>
    <lineage>
        <taxon>Bacteria</taxon>
        <taxon>Pseudomonadati</taxon>
        <taxon>Pseudomonadota</taxon>
        <taxon>Gammaproteobacteria</taxon>
        <taxon>Chromatiales</taxon>
        <taxon>Ectothiorhodospiraceae</taxon>
        <taxon>Spiribacter</taxon>
    </lineage>
</organism>
<feature type="transmembrane region" description="Helical" evidence="8">
    <location>
        <begin position="540"/>
        <end position="559"/>
    </location>
</feature>
<dbReference type="EMBL" id="SHLI01000001">
    <property type="protein sequence ID" value="RZU99121.1"/>
    <property type="molecule type" value="Genomic_DNA"/>
</dbReference>
<feature type="transmembrane region" description="Helical" evidence="8">
    <location>
        <begin position="638"/>
        <end position="655"/>
    </location>
</feature>
<evidence type="ECO:0000313" key="10">
    <source>
        <dbReference type="Proteomes" id="UP000292298"/>
    </source>
</evidence>
<name>A0A4Q8D168_9GAMM</name>
<dbReference type="GO" id="GO:0016780">
    <property type="term" value="F:phosphotransferase activity, for other substituted phosphate groups"/>
    <property type="evidence" value="ECO:0007669"/>
    <property type="project" value="InterPro"/>
</dbReference>
<accession>A0A4Q8D168</accession>
<feature type="transmembrane region" description="Helical" evidence="8">
    <location>
        <begin position="244"/>
        <end position="263"/>
    </location>
</feature>
<dbReference type="PANTHER" id="PTHR22926:SF3">
    <property type="entry name" value="UNDECAPRENYL-PHOSPHATE ALPHA-N-ACETYLGLUCOSAMINYL 1-PHOSPHATE TRANSFERASE"/>
    <property type="match status" value="1"/>
</dbReference>
<feature type="transmembrane region" description="Helical" evidence="8">
    <location>
        <begin position="444"/>
        <end position="464"/>
    </location>
</feature>
<dbReference type="GO" id="GO:0046872">
    <property type="term" value="F:metal ion binding"/>
    <property type="evidence" value="ECO:0007669"/>
    <property type="project" value="UniProtKB-KW"/>
</dbReference>
<keyword evidence="10" id="KW-1185">Reference proteome</keyword>
<evidence type="ECO:0000256" key="3">
    <source>
        <dbReference type="ARBA" id="ARBA00022679"/>
    </source>
</evidence>
<evidence type="ECO:0000256" key="8">
    <source>
        <dbReference type="SAM" id="Phobius"/>
    </source>
</evidence>
<dbReference type="GO" id="GO:0044038">
    <property type="term" value="P:cell wall macromolecule biosynthetic process"/>
    <property type="evidence" value="ECO:0007669"/>
    <property type="project" value="TreeGrafter"/>
</dbReference>
<feature type="transmembrane region" description="Helical" evidence="8">
    <location>
        <begin position="124"/>
        <end position="148"/>
    </location>
</feature>
<keyword evidence="2" id="KW-1003">Cell membrane</keyword>
<evidence type="ECO:0000256" key="5">
    <source>
        <dbReference type="ARBA" id="ARBA00022989"/>
    </source>
</evidence>
<protein>
    <submittedName>
        <fullName evidence="9">Undecaprenyl-phosphate alpha-N-acetylglucosaminyl 1-phosphatetransferase</fullName>
    </submittedName>
</protein>
<evidence type="ECO:0000256" key="6">
    <source>
        <dbReference type="ARBA" id="ARBA00023136"/>
    </source>
</evidence>
<feature type="transmembrane region" description="Helical" evidence="8">
    <location>
        <begin position="160"/>
        <end position="178"/>
    </location>
</feature>
<keyword evidence="5 8" id="KW-1133">Transmembrane helix</keyword>
<comment type="cofactor">
    <cofactor evidence="7">
        <name>Mg(2+)</name>
        <dbReference type="ChEBI" id="CHEBI:18420"/>
    </cofactor>
</comment>
<dbReference type="GO" id="GO:0071555">
    <property type="term" value="P:cell wall organization"/>
    <property type="evidence" value="ECO:0007669"/>
    <property type="project" value="TreeGrafter"/>
</dbReference>
<dbReference type="Pfam" id="PF00953">
    <property type="entry name" value="Glycos_transf_4"/>
    <property type="match status" value="1"/>
</dbReference>
<reference evidence="9 10" key="1">
    <citation type="submission" date="2019-02" db="EMBL/GenBank/DDBJ databases">
        <title>Genomic Encyclopedia of Type Strains, Phase IV (KMG-IV): sequencing the most valuable type-strain genomes for metagenomic binning, comparative biology and taxonomic classification.</title>
        <authorList>
            <person name="Goeker M."/>
        </authorList>
    </citation>
    <scope>NUCLEOTIDE SEQUENCE [LARGE SCALE GENOMIC DNA]</scope>
    <source>
        <strain evidence="9 10">DSM 21056</strain>
    </source>
</reference>
<feature type="transmembrane region" description="Helical" evidence="8">
    <location>
        <begin position="100"/>
        <end position="118"/>
    </location>
</feature>
<keyword evidence="6 8" id="KW-0472">Membrane</keyword>
<sequence>MMESIGMAGLLALGLSILGVMVLRAPAIALGLVDQPGGRKVHARPVPLIGGVAVLLAFGLATLLLPIPLRPYGALYAGLAVIAVSGLVDDAIGLPASLRLLAQLVMATLVVVAGGPVLTDLGSFPGLGMIGLGFLAMPVTVIAIVGFVNSLNMMDGADGLAGGAAVVILSGLSVAAALAGDTRVPALALTLAAAVLGFLVFNLRTPWRRRATVFLGDGGSLALGFAVIWLAIETAMLPGRVISPLGIAWLLAVPVVETLNLIIRRLLRGQSPFHPDREHLHHILSRAGFTIGQTTSIIIALITALGATGLTASAVGVADGWLWLGLFGFGGVHFIFTERGWRSVLALQRLRNWRIADPDRARVTGIPLSPLRQSMAVIGFYLLVATLPFGLNTAMLGLAMVIGAVVVPGTRFIHTLIREPLAWAVMAAAAWIAIRMVGEGAAPLALWHCLALSGLAALPLGWWLASSPRHVPGGALVLTVSLVVTAAIASVSPDGTAGVEDVVLAGPDRLLLLAMPLPLCVALLARQLQRAGRGWLRAGPLAALALIAAAGLVAALLGASTPLIPDGLRSDAMAMLQRTGWPGLILLALVFVLLLRPLVPLYRSGVWPRYAVLALGLLAVLVLAAVTVSQPLEGVEGGLVLTLGLAVLCMGAIQYRRIR</sequence>
<dbReference type="RefSeq" id="WP_165385747.1">
    <property type="nucleotide sequence ID" value="NZ_SHLI01000001.1"/>
</dbReference>
<feature type="transmembrane region" description="Helical" evidence="8">
    <location>
        <begin position="283"/>
        <end position="308"/>
    </location>
</feature>
<evidence type="ECO:0000256" key="1">
    <source>
        <dbReference type="ARBA" id="ARBA00004651"/>
    </source>
</evidence>
<feature type="binding site" evidence="7">
    <location>
        <position position="217"/>
    </location>
    <ligand>
        <name>Mg(2+)</name>
        <dbReference type="ChEBI" id="CHEBI:18420"/>
    </ligand>
</feature>
<feature type="transmembrane region" description="Helical" evidence="8">
    <location>
        <begin position="611"/>
        <end position="632"/>
    </location>
</feature>
<feature type="transmembrane region" description="Helical" evidence="8">
    <location>
        <begin position="510"/>
        <end position="528"/>
    </location>
</feature>
<evidence type="ECO:0000313" key="9">
    <source>
        <dbReference type="EMBL" id="RZU99121.1"/>
    </source>
</evidence>
<feature type="transmembrane region" description="Helical" evidence="8">
    <location>
        <begin position="45"/>
        <end position="65"/>
    </location>
</feature>
<dbReference type="Proteomes" id="UP000292298">
    <property type="component" value="Unassembled WGS sequence"/>
</dbReference>
<proteinExistence type="predicted"/>
<feature type="binding site" evidence="7">
    <location>
        <position position="152"/>
    </location>
    <ligand>
        <name>Mg(2+)</name>
        <dbReference type="ChEBI" id="CHEBI:18420"/>
    </ligand>
</feature>
<dbReference type="AlphaFoldDB" id="A0A4Q8D168"/>
<evidence type="ECO:0000256" key="4">
    <source>
        <dbReference type="ARBA" id="ARBA00022692"/>
    </source>
</evidence>
<feature type="transmembrane region" description="Helical" evidence="8">
    <location>
        <begin position="213"/>
        <end position="232"/>
    </location>
</feature>
<comment type="subcellular location">
    <subcellularLocation>
        <location evidence="1">Cell membrane</location>
        <topology evidence="1">Multi-pass membrane protein</topology>
    </subcellularLocation>
</comment>
<gene>
    <name evidence="9" type="ORF">EV698_1401</name>
</gene>
<feature type="transmembrane region" description="Helical" evidence="8">
    <location>
        <begin position="579"/>
        <end position="599"/>
    </location>
</feature>
<dbReference type="PANTHER" id="PTHR22926">
    <property type="entry name" value="PHOSPHO-N-ACETYLMURAMOYL-PENTAPEPTIDE-TRANSFERASE"/>
    <property type="match status" value="1"/>
</dbReference>
<feature type="transmembrane region" description="Helical" evidence="8">
    <location>
        <begin position="421"/>
        <end position="438"/>
    </location>
</feature>
<dbReference type="GO" id="GO:0005886">
    <property type="term" value="C:plasma membrane"/>
    <property type="evidence" value="ECO:0007669"/>
    <property type="project" value="UniProtKB-SubCell"/>
</dbReference>
<feature type="transmembrane region" description="Helical" evidence="8">
    <location>
        <begin position="71"/>
        <end position="88"/>
    </location>
</feature>
<keyword evidence="3 9" id="KW-0808">Transferase</keyword>
<comment type="caution">
    <text evidence="9">The sequence shown here is derived from an EMBL/GenBank/DDBJ whole genome shotgun (WGS) entry which is preliminary data.</text>
</comment>
<feature type="transmembrane region" description="Helical" evidence="8">
    <location>
        <begin position="6"/>
        <end position="33"/>
    </location>
</feature>